<protein>
    <submittedName>
        <fullName evidence="2">Uncharacterized protein</fullName>
    </submittedName>
</protein>
<keyword evidence="3" id="KW-1185">Reference proteome</keyword>
<dbReference type="InParanoid" id="A0A1V9Y2Q1"/>
<dbReference type="AlphaFoldDB" id="A0A1V9Y2Q1"/>
<evidence type="ECO:0000313" key="3">
    <source>
        <dbReference type="Proteomes" id="UP000192247"/>
    </source>
</evidence>
<accession>A0A1V9Y2Q1</accession>
<feature type="region of interest" description="Disordered" evidence="1">
    <location>
        <begin position="40"/>
        <end position="64"/>
    </location>
</feature>
<reference evidence="2 3" key="1">
    <citation type="journal article" date="2017" name="Gigascience">
        <title>Draft genome of the honey bee ectoparasitic mite, Tropilaelaps mercedesae, is shaped by the parasitic life history.</title>
        <authorList>
            <person name="Dong X."/>
            <person name="Armstrong S.D."/>
            <person name="Xia D."/>
            <person name="Makepeace B.L."/>
            <person name="Darby A.C."/>
            <person name="Kadowaki T."/>
        </authorList>
    </citation>
    <scope>NUCLEOTIDE SEQUENCE [LARGE SCALE GENOMIC DNA]</scope>
    <source>
        <strain evidence="2">Wuxi-XJTLU</strain>
    </source>
</reference>
<feature type="compositionally biased region" description="Low complexity" evidence="1">
    <location>
        <begin position="46"/>
        <end position="58"/>
    </location>
</feature>
<comment type="caution">
    <text evidence="2">The sequence shown here is derived from an EMBL/GenBank/DDBJ whole genome shotgun (WGS) entry which is preliminary data.</text>
</comment>
<sequence length="64" mass="7003">MVFSGGEQHHRSNNFRKMSTGSVDEQMTAFEMRVHSITLSVPGKPPLELNPLSPPSASGIYDNS</sequence>
<feature type="region of interest" description="Disordered" evidence="1">
    <location>
        <begin position="1"/>
        <end position="20"/>
    </location>
</feature>
<proteinExistence type="predicted"/>
<name>A0A1V9Y2Q1_9ACAR</name>
<dbReference type="Proteomes" id="UP000192247">
    <property type="component" value="Unassembled WGS sequence"/>
</dbReference>
<gene>
    <name evidence="2" type="ORF">BIW11_02468</name>
</gene>
<organism evidence="2 3">
    <name type="scientific">Tropilaelaps mercedesae</name>
    <dbReference type="NCBI Taxonomy" id="418985"/>
    <lineage>
        <taxon>Eukaryota</taxon>
        <taxon>Metazoa</taxon>
        <taxon>Ecdysozoa</taxon>
        <taxon>Arthropoda</taxon>
        <taxon>Chelicerata</taxon>
        <taxon>Arachnida</taxon>
        <taxon>Acari</taxon>
        <taxon>Parasitiformes</taxon>
        <taxon>Mesostigmata</taxon>
        <taxon>Gamasina</taxon>
        <taxon>Dermanyssoidea</taxon>
        <taxon>Laelapidae</taxon>
        <taxon>Tropilaelaps</taxon>
    </lineage>
</organism>
<dbReference type="EMBL" id="MNPL01000482">
    <property type="protein sequence ID" value="OQR79985.1"/>
    <property type="molecule type" value="Genomic_DNA"/>
</dbReference>
<evidence type="ECO:0000256" key="1">
    <source>
        <dbReference type="SAM" id="MobiDB-lite"/>
    </source>
</evidence>
<evidence type="ECO:0000313" key="2">
    <source>
        <dbReference type="EMBL" id="OQR79985.1"/>
    </source>
</evidence>